<accession>A0A8C5DYT8</accession>
<reference evidence="8" key="2">
    <citation type="submission" date="2025-08" db="UniProtKB">
        <authorList>
            <consortium name="Ensembl"/>
        </authorList>
    </citation>
    <scope>IDENTIFICATION</scope>
</reference>
<reference evidence="8" key="3">
    <citation type="submission" date="2025-09" db="UniProtKB">
        <authorList>
            <consortium name="Ensembl"/>
        </authorList>
    </citation>
    <scope>IDENTIFICATION</scope>
</reference>
<dbReference type="PROSITE" id="PS51465">
    <property type="entry name" value="KAZAL_2"/>
    <property type="match status" value="1"/>
</dbReference>
<feature type="domain" description="Kazal-like" evidence="7">
    <location>
        <begin position="17"/>
        <end position="72"/>
    </location>
</feature>
<proteinExistence type="predicted"/>
<dbReference type="AlphaFoldDB" id="A0A8C5DYT8"/>
<keyword evidence="2" id="KW-0964">Secreted</keyword>
<evidence type="ECO:0000256" key="1">
    <source>
        <dbReference type="ARBA" id="ARBA00004613"/>
    </source>
</evidence>
<evidence type="ECO:0000313" key="9">
    <source>
        <dbReference type="Proteomes" id="UP000694680"/>
    </source>
</evidence>
<evidence type="ECO:0000256" key="2">
    <source>
        <dbReference type="ARBA" id="ARBA00022525"/>
    </source>
</evidence>
<dbReference type="PANTHER" id="PTHR47729">
    <property type="entry name" value="SERINE PEPTIDASE INHIBITOR, KAZAL TYPE 2, TANDEM DUPLICATE 1-RELATED"/>
    <property type="match status" value="1"/>
</dbReference>
<dbReference type="PROSITE" id="PS00282">
    <property type="entry name" value="KAZAL_1"/>
    <property type="match status" value="1"/>
</dbReference>
<sequence length="72" mass="7878">MVKTLIILGSVCSVLFFYLQPSCPTMDDLNACPLNYAPICATDGNTYPNECALCVRRATTKMDILIVKEGNC</sequence>
<dbReference type="Pfam" id="PF00050">
    <property type="entry name" value="Kazal_1"/>
    <property type="match status" value="1"/>
</dbReference>
<dbReference type="SMART" id="SM00280">
    <property type="entry name" value="KAZAL"/>
    <property type="match status" value="1"/>
</dbReference>
<evidence type="ECO:0000313" key="8">
    <source>
        <dbReference type="Ensembl" id="ENSGWIP00000010019.1"/>
    </source>
</evidence>
<feature type="chain" id="PRO_5034727208" description="Kazal-like domain-containing protein" evidence="6">
    <location>
        <begin position="25"/>
        <end position="72"/>
    </location>
</feature>
<keyword evidence="3" id="KW-0646">Protease inhibitor</keyword>
<evidence type="ECO:0000256" key="3">
    <source>
        <dbReference type="ARBA" id="ARBA00022690"/>
    </source>
</evidence>
<dbReference type="Gene3D" id="3.30.60.30">
    <property type="match status" value="1"/>
</dbReference>
<keyword evidence="4" id="KW-0722">Serine protease inhibitor</keyword>
<evidence type="ECO:0000256" key="5">
    <source>
        <dbReference type="ARBA" id="ARBA00023157"/>
    </source>
</evidence>
<evidence type="ECO:0000256" key="6">
    <source>
        <dbReference type="SAM" id="SignalP"/>
    </source>
</evidence>
<feature type="signal peptide" evidence="6">
    <location>
        <begin position="1"/>
        <end position="24"/>
    </location>
</feature>
<keyword evidence="9" id="KW-1185">Reference proteome</keyword>
<dbReference type="GO" id="GO:0004867">
    <property type="term" value="F:serine-type endopeptidase inhibitor activity"/>
    <property type="evidence" value="ECO:0007669"/>
    <property type="project" value="UniProtKB-KW"/>
</dbReference>
<dbReference type="PANTHER" id="PTHR47729:SF1">
    <property type="entry name" value="OVOMUCOID-LIKE-RELATED"/>
    <property type="match status" value="1"/>
</dbReference>
<protein>
    <recommendedName>
        <fullName evidence="7">Kazal-like domain-containing protein</fullName>
    </recommendedName>
</protein>
<keyword evidence="5" id="KW-1015">Disulfide bond</keyword>
<dbReference type="Proteomes" id="UP000694680">
    <property type="component" value="Chromosome 1"/>
</dbReference>
<evidence type="ECO:0000256" key="4">
    <source>
        <dbReference type="ARBA" id="ARBA00022900"/>
    </source>
</evidence>
<dbReference type="Ensembl" id="ENSGWIT00000011151.1">
    <property type="protein sequence ID" value="ENSGWIP00000010019.1"/>
    <property type="gene ID" value="ENSGWIG00000005920.1"/>
</dbReference>
<comment type="subcellular location">
    <subcellularLocation>
        <location evidence="1">Secreted</location>
    </subcellularLocation>
</comment>
<dbReference type="GO" id="GO:0005576">
    <property type="term" value="C:extracellular region"/>
    <property type="evidence" value="ECO:0007669"/>
    <property type="project" value="UniProtKB-SubCell"/>
</dbReference>
<organism evidence="8 9">
    <name type="scientific">Gouania willdenowi</name>
    <name type="common">Blunt-snouted clingfish</name>
    <name type="synonym">Lepadogaster willdenowi</name>
    <dbReference type="NCBI Taxonomy" id="441366"/>
    <lineage>
        <taxon>Eukaryota</taxon>
        <taxon>Metazoa</taxon>
        <taxon>Chordata</taxon>
        <taxon>Craniata</taxon>
        <taxon>Vertebrata</taxon>
        <taxon>Euteleostomi</taxon>
        <taxon>Actinopterygii</taxon>
        <taxon>Neopterygii</taxon>
        <taxon>Teleostei</taxon>
        <taxon>Neoteleostei</taxon>
        <taxon>Acanthomorphata</taxon>
        <taxon>Ovalentaria</taxon>
        <taxon>Blenniimorphae</taxon>
        <taxon>Blenniiformes</taxon>
        <taxon>Gobiesocoidei</taxon>
        <taxon>Gobiesocidae</taxon>
        <taxon>Gobiesocinae</taxon>
        <taxon>Gouania</taxon>
    </lineage>
</organism>
<dbReference type="InterPro" id="IPR036058">
    <property type="entry name" value="Kazal_dom_sf"/>
</dbReference>
<evidence type="ECO:0000259" key="7">
    <source>
        <dbReference type="PROSITE" id="PS51465"/>
    </source>
</evidence>
<name>A0A8C5DYT8_GOUWI</name>
<dbReference type="InterPro" id="IPR002350">
    <property type="entry name" value="Kazal_dom"/>
</dbReference>
<reference evidence="8" key="1">
    <citation type="submission" date="2020-06" db="EMBL/GenBank/DDBJ databases">
        <authorList>
            <consortium name="Wellcome Sanger Institute Data Sharing"/>
        </authorList>
    </citation>
    <scope>NUCLEOTIDE SEQUENCE [LARGE SCALE GENOMIC DNA]</scope>
</reference>
<keyword evidence="6" id="KW-0732">Signal</keyword>
<dbReference type="SUPFAM" id="SSF100895">
    <property type="entry name" value="Kazal-type serine protease inhibitors"/>
    <property type="match status" value="1"/>
</dbReference>
<dbReference type="InterPro" id="IPR051597">
    <property type="entry name" value="Bifunctional_prot_inhibitor"/>
</dbReference>